<dbReference type="EMBL" id="BAABEY010000029">
    <property type="protein sequence ID" value="GAA4443177.1"/>
    <property type="molecule type" value="Genomic_DNA"/>
</dbReference>
<comment type="caution">
    <text evidence="1">The sequence shown here is derived from an EMBL/GenBank/DDBJ whole genome shotgun (WGS) entry which is preliminary data.</text>
</comment>
<sequence length="100" mass="11078">MKNIKIVGNQNIVGSHNNVTYTADSAVFEAIKVLIENESRNEDERLQLLEAIKNLTDNKKESLVRKGAATVISAFLSSLAEKAWDIFPQFLAYAQTIPLG</sequence>
<keyword evidence="2" id="KW-1185">Reference proteome</keyword>
<accession>A0ABP8M271</accession>
<dbReference type="Proteomes" id="UP001501508">
    <property type="component" value="Unassembled WGS sequence"/>
</dbReference>
<protein>
    <submittedName>
        <fullName evidence="1">Uncharacterized protein</fullName>
    </submittedName>
</protein>
<dbReference type="RefSeq" id="WP_345030882.1">
    <property type="nucleotide sequence ID" value="NZ_BAABEY010000029.1"/>
</dbReference>
<organism evidence="1 2">
    <name type="scientific">Ravibacter arvi</name>
    <dbReference type="NCBI Taxonomy" id="2051041"/>
    <lineage>
        <taxon>Bacteria</taxon>
        <taxon>Pseudomonadati</taxon>
        <taxon>Bacteroidota</taxon>
        <taxon>Cytophagia</taxon>
        <taxon>Cytophagales</taxon>
        <taxon>Spirosomataceae</taxon>
        <taxon>Ravibacter</taxon>
    </lineage>
</organism>
<reference evidence="2" key="1">
    <citation type="journal article" date="2019" name="Int. J. Syst. Evol. Microbiol.">
        <title>The Global Catalogue of Microorganisms (GCM) 10K type strain sequencing project: providing services to taxonomists for standard genome sequencing and annotation.</title>
        <authorList>
            <consortium name="The Broad Institute Genomics Platform"/>
            <consortium name="The Broad Institute Genome Sequencing Center for Infectious Disease"/>
            <person name="Wu L."/>
            <person name="Ma J."/>
        </authorList>
    </citation>
    <scope>NUCLEOTIDE SEQUENCE [LARGE SCALE GENOMIC DNA]</scope>
    <source>
        <strain evidence="2">JCM 31920</strain>
    </source>
</reference>
<proteinExistence type="predicted"/>
<name>A0ABP8M271_9BACT</name>
<evidence type="ECO:0000313" key="2">
    <source>
        <dbReference type="Proteomes" id="UP001501508"/>
    </source>
</evidence>
<evidence type="ECO:0000313" key="1">
    <source>
        <dbReference type="EMBL" id="GAA4443177.1"/>
    </source>
</evidence>
<gene>
    <name evidence="1" type="ORF">GCM10023091_31210</name>
</gene>